<dbReference type="CTD" id="266553"/>
<feature type="region of interest" description="Disordered" evidence="1">
    <location>
        <begin position="49"/>
        <end position="113"/>
    </location>
</feature>
<sequence>MPAGEGGGGGERSTHVSISTLHLSGLRQRYRHFLRQPNGAIVEVIGDIDGVTHLEDETSQPGHRMDKEEEEENGACSSQQLRERKRKKPFFRSHRVEPAGGSVSDSTLKDLPR</sequence>
<dbReference type="GeneID" id="105890136"/>
<gene>
    <name evidence="3" type="primary">ofcc1</name>
</gene>
<dbReference type="RefSeq" id="XP_031440230.1">
    <property type="nucleotide sequence ID" value="XM_031584370.2"/>
</dbReference>
<dbReference type="InterPro" id="IPR031390">
    <property type="entry name" value="OFCC1"/>
</dbReference>
<dbReference type="PANTHER" id="PTHR33862">
    <property type="entry name" value="OROFACIAL CLEFT 1 CANDIDATE GENE 1 PROTEIN"/>
    <property type="match status" value="1"/>
</dbReference>
<organism evidence="2 3">
    <name type="scientific">Clupea harengus</name>
    <name type="common">Atlantic herring</name>
    <dbReference type="NCBI Taxonomy" id="7950"/>
    <lineage>
        <taxon>Eukaryota</taxon>
        <taxon>Metazoa</taxon>
        <taxon>Chordata</taxon>
        <taxon>Craniata</taxon>
        <taxon>Vertebrata</taxon>
        <taxon>Euteleostomi</taxon>
        <taxon>Actinopterygii</taxon>
        <taxon>Neopterygii</taxon>
        <taxon>Teleostei</taxon>
        <taxon>Clupei</taxon>
        <taxon>Clupeiformes</taxon>
        <taxon>Clupeoidei</taxon>
        <taxon>Clupeidae</taxon>
        <taxon>Clupea</taxon>
    </lineage>
</organism>
<proteinExistence type="predicted"/>
<keyword evidence="2" id="KW-1185">Reference proteome</keyword>
<dbReference type="KEGG" id="char:105890136"/>
<reference evidence="3" key="1">
    <citation type="submission" date="2025-08" db="UniProtKB">
        <authorList>
            <consortium name="RefSeq"/>
        </authorList>
    </citation>
    <scope>IDENTIFICATION</scope>
</reference>
<dbReference type="OrthoDB" id="347244at2759"/>
<evidence type="ECO:0000256" key="1">
    <source>
        <dbReference type="SAM" id="MobiDB-lite"/>
    </source>
</evidence>
<feature type="compositionally biased region" description="Basic residues" evidence="1">
    <location>
        <begin position="83"/>
        <end position="93"/>
    </location>
</feature>
<evidence type="ECO:0000313" key="3">
    <source>
        <dbReference type="RefSeq" id="XP_031440230.1"/>
    </source>
</evidence>
<evidence type="ECO:0000313" key="2">
    <source>
        <dbReference type="Proteomes" id="UP000515152"/>
    </source>
</evidence>
<dbReference type="PANTHER" id="PTHR33862:SF3">
    <property type="entry name" value="OROFACIAL CLEFT 1 CANDIDATE GENE 1 PROTEIN"/>
    <property type="match status" value="1"/>
</dbReference>
<accession>A0A6P8GZK5</accession>
<dbReference type="Proteomes" id="UP000515152">
    <property type="component" value="Chromosome 17"/>
</dbReference>
<protein>
    <submittedName>
        <fullName evidence="3">Uncharacterized protein ofcc1</fullName>
    </submittedName>
</protein>
<dbReference type="AlphaFoldDB" id="A0A6P8GZK5"/>
<name>A0A6P8GZK5_CLUHA</name>